<evidence type="ECO:0000256" key="5">
    <source>
        <dbReference type="ARBA" id="ARBA00022839"/>
    </source>
</evidence>
<dbReference type="PANTHER" id="PTHR30255">
    <property type="entry name" value="SINGLE-STRANDED-DNA-SPECIFIC EXONUCLEASE RECJ"/>
    <property type="match status" value="1"/>
</dbReference>
<gene>
    <name evidence="9" type="primary">recJ</name>
    <name evidence="9" type="ORF">SIL87_13740</name>
</gene>
<evidence type="ECO:0000313" key="9">
    <source>
        <dbReference type="EMBL" id="MDX5931826.1"/>
    </source>
</evidence>
<keyword evidence="3" id="KW-0540">Nuclease</keyword>
<feature type="domain" description="DDH" evidence="6">
    <location>
        <begin position="98"/>
        <end position="251"/>
    </location>
</feature>
<dbReference type="AlphaFoldDB" id="A0AAW9DRP0"/>
<dbReference type="Pfam" id="PF02272">
    <property type="entry name" value="DHHA1"/>
    <property type="match status" value="1"/>
</dbReference>
<sequence>MDRVVTTGEAAYGVERSLTGRRWVWTPAEERIGQAIAQRLGVADLIGRLIASRGVTVERAADFLDPTLRAWLPDPSVLTDMDIAAERLADAVQRGETVAIFGDYDVDGACSGAIMALGLGALGVRTINYVPDRIREGYGPNAVALRALADRGAHLVVCVDCGATAHDALAALEGIADAIVLDHHKLDGPPPRIIATVNPNRLDDRSGLNDVCAATIAFLTLVGTQRVLRRRGFFATRAELDLMALLDLVALATVCDVMPLAGLNRALVTQGLKIMARRARPGIAALLEVAGVVEPPGAMTCGFALGPRINAAGRIDQSDLGLQALLAEEPGIATERARQLDDINRQRQEVEAGLLDEAMRIAEAQFASGAAVAVVSGADWHPGVVGIVAGRIKEAFNRPALVAGISQGRATGSGRSITGIDLGSAIIAAREAGLLIKGGGHAMAAGFTLDAARLGELHDFLCLRLAAATLLPAAPVLAVDGIVAVGNVTEALACEIARLGPFGAGNPEPLFAIPHARIVMADRIGRTGTTIRAYVDGEAGGRLKTILFRAKDEALSDAMLTKGGPPLHLVGHIRAERWNGRVTTSLIVQDAAPA</sequence>
<feature type="domain" description="DHHA1" evidence="7">
    <location>
        <begin position="372"/>
        <end position="461"/>
    </location>
</feature>
<protein>
    <recommendedName>
        <fullName evidence="2">Single-stranded-DNA-specific exonuclease RecJ</fullName>
    </recommendedName>
</protein>
<dbReference type="InterPro" id="IPR041122">
    <property type="entry name" value="RecJ_OB"/>
</dbReference>
<organism evidence="9 10">
    <name type="scientific">Acidiphilium acidophilum</name>
    <name type="common">Thiobacillus acidophilus</name>
    <dbReference type="NCBI Taxonomy" id="76588"/>
    <lineage>
        <taxon>Bacteria</taxon>
        <taxon>Pseudomonadati</taxon>
        <taxon>Pseudomonadota</taxon>
        <taxon>Alphaproteobacteria</taxon>
        <taxon>Acetobacterales</taxon>
        <taxon>Acidocellaceae</taxon>
        <taxon>Acidiphilium</taxon>
    </lineage>
</organism>
<dbReference type="InterPro" id="IPR001667">
    <property type="entry name" value="DDH_dom"/>
</dbReference>
<comment type="similarity">
    <text evidence="1">Belongs to the RecJ family.</text>
</comment>
<evidence type="ECO:0000256" key="4">
    <source>
        <dbReference type="ARBA" id="ARBA00022801"/>
    </source>
</evidence>
<dbReference type="SUPFAM" id="SSF64182">
    <property type="entry name" value="DHH phosphoesterases"/>
    <property type="match status" value="1"/>
</dbReference>
<dbReference type="GO" id="GO:0006310">
    <property type="term" value="P:DNA recombination"/>
    <property type="evidence" value="ECO:0007669"/>
    <property type="project" value="InterPro"/>
</dbReference>
<dbReference type="Pfam" id="PF01368">
    <property type="entry name" value="DHH"/>
    <property type="match status" value="1"/>
</dbReference>
<accession>A0AAW9DRP0</accession>
<dbReference type="GO" id="GO:0003676">
    <property type="term" value="F:nucleic acid binding"/>
    <property type="evidence" value="ECO:0007669"/>
    <property type="project" value="InterPro"/>
</dbReference>
<evidence type="ECO:0000256" key="1">
    <source>
        <dbReference type="ARBA" id="ARBA00005915"/>
    </source>
</evidence>
<proteinExistence type="inferred from homology"/>
<dbReference type="RefSeq" id="WP_319614709.1">
    <property type="nucleotide sequence ID" value="NZ_JAWXYB010000018.1"/>
</dbReference>
<comment type="caution">
    <text evidence="9">The sequence shown here is derived from an EMBL/GenBank/DDBJ whole genome shotgun (WGS) entry which is preliminary data.</text>
</comment>
<feature type="domain" description="RecJ OB" evidence="8">
    <location>
        <begin position="479"/>
        <end position="590"/>
    </location>
</feature>
<dbReference type="InterPro" id="IPR038763">
    <property type="entry name" value="DHH_sf"/>
</dbReference>
<dbReference type="InterPro" id="IPR051673">
    <property type="entry name" value="SSDNA_exonuclease_RecJ"/>
</dbReference>
<evidence type="ECO:0000259" key="8">
    <source>
        <dbReference type="Pfam" id="PF17768"/>
    </source>
</evidence>
<dbReference type="InterPro" id="IPR003156">
    <property type="entry name" value="DHHA1_dom"/>
</dbReference>
<evidence type="ECO:0000313" key="10">
    <source>
        <dbReference type="Proteomes" id="UP001279553"/>
    </source>
</evidence>
<evidence type="ECO:0000259" key="7">
    <source>
        <dbReference type="Pfam" id="PF02272"/>
    </source>
</evidence>
<dbReference type="Gene3D" id="3.10.310.30">
    <property type="match status" value="1"/>
</dbReference>
<evidence type="ECO:0000256" key="3">
    <source>
        <dbReference type="ARBA" id="ARBA00022722"/>
    </source>
</evidence>
<keyword evidence="10" id="KW-1185">Reference proteome</keyword>
<dbReference type="GO" id="GO:0008409">
    <property type="term" value="F:5'-3' exonuclease activity"/>
    <property type="evidence" value="ECO:0007669"/>
    <property type="project" value="InterPro"/>
</dbReference>
<name>A0AAW9DRP0_ACIAO</name>
<keyword evidence="4" id="KW-0378">Hydrolase</keyword>
<dbReference type="GO" id="GO:0006281">
    <property type="term" value="P:DNA repair"/>
    <property type="evidence" value="ECO:0007669"/>
    <property type="project" value="InterPro"/>
</dbReference>
<dbReference type="PANTHER" id="PTHR30255:SF2">
    <property type="entry name" value="SINGLE-STRANDED-DNA-SPECIFIC EXONUCLEASE RECJ"/>
    <property type="match status" value="1"/>
</dbReference>
<evidence type="ECO:0000259" key="6">
    <source>
        <dbReference type="Pfam" id="PF01368"/>
    </source>
</evidence>
<dbReference type="NCBIfam" id="TIGR00644">
    <property type="entry name" value="recJ"/>
    <property type="match status" value="1"/>
</dbReference>
<dbReference type="InterPro" id="IPR004610">
    <property type="entry name" value="RecJ"/>
</dbReference>
<dbReference type="Pfam" id="PF17768">
    <property type="entry name" value="RecJ_OB"/>
    <property type="match status" value="1"/>
</dbReference>
<dbReference type="Gene3D" id="3.90.1640.30">
    <property type="match status" value="1"/>
</dbReference>
<evidence type="ECO:0000256" key="2">
    <source>
        <dbReference type="ARBA" id="ARBA00019841"/>
    </source>
</evidence>
<dbReference type="EMBL" id="JAWXYB010000018">
    <property type="protein sequence ID" value="MDX5931826.1"/>
    <property type="molecule type" value="Genomic_DNA"/>
</dbReference>
<dbReference type="Proteomes" id="UP001279553">
    <property type="component" value="Unassembled WGS sequence"/>
</dbReference>
<reference evidence="9 10" key="1">
    <citation type="submission" date="2023-11" db="EMBL/GenBank/DDBJ databases">
        <title>MicrobeMod: A computational toolkit for identifying prokaryotic methylation and restriction-modification with nanopore sequencing.</title>
        <authorList>
            <person name="Crits-Christoph A."/>
            <person name="Kang S.C."/>
            <person name="Lee H."/>
            <person name="Ostrov N."/>
        </authorList>
    </citation>
    <scope>NUCLEOTIDE SEQUENCE [LARGE SCALE GENOMIC DNA]</scope>
    <source>
        <strain evidence="9 10">DSMZ 700</strain>
    </source>
</reference>
<keyword evidence="5 9" id="KW-0269">Exonuclease</keyword>